<accession>A0A6L5BCM6</accession>
<protein>
    <submittedName>
        <fullName evidence="3">Uncharacterized protein</fullName>
    </submittedName>
</protein>
<gene>
    <name evidence="3" type="ORF">AG4045_015297</name>
</gene>
<feature type="transmembrane region" description="Helical" evidence="1">
    <location>
        <begin position="44"/>
        <end position="64"/>
    </location>
</feature>
<keyword evidence="4" id="KW-1185">Reference proteome</keyword>
<sequence>MGAQSNMMNKVLVAAVVLSGSVMAGVSAQMEAPAPSPDVGSAFSLPVSAAFIRTSLLFSLLPLFRL</sequence>
<dbReference type="PANTHER" id="PTHR33659:SF11">
    <property type="entry name" value="TRANSMEMBRANE PROTEIN"/>
    <property type="match status" value="1"/>
</dbReference>
<dbReference type="Proteomes" id="UP000593563">
    <property type="component" value="Unassembled WGS sequence"/>
</dbReference>
<evidence type="ECO:0000256" key="2">
    <source>
        <dbReference type="SAM" id="SignalP"/>
    </source>
</evidence>
<keyword evidence="2" id="KW-0732">Signal</keyword>
<reference evidence="3" key="1">
    <citation type="submission" date="2020-01" db="EMBL/GenBank/DDBJ databases">
        <title>The Celery Genome Sequence Reveals Sequential Paleo-tetraploidization, Resistance Gene Elimination, Karyotype Evolution, and Functional Innovation in Apiales.</title>
        <authorList>
            <person name="Song X."/>
        </authorList>
    </citation>
    <scope>NUCLEOTIDE SEQUENCE</scope>
    <source>
        <tissue evidence="3">Leaf</tissue>
    </source>
</reference>
<dbReference type="EMBL" id="WRXP01001216">
    <property type="protein sequence ID" value="KAF1002412.1"/>
    <property type="molecule type" value="Genomic_DNA"/>
</dbReference>
<evidence type="ECO:0000313" key="3">
    <source>
        <dbReference type="EMBL" id="KAF1002412.1"/>
    </source>
</evidence>
<keyword evidence="1" id="KW-0812">Transmembrane</keyword>
<proteinExistence type="predicted"/>
<evidence type="ECO:0000256" key="1">
    <source>
        <dbReference type="SAM" id="Phobius"/>
    </source>
</evidence>
<organism evidence="3 4">
    <name type="scientific">Apium graveolens</name>
    <name type="common">Celery</name>
    <dbReference type="NCBI Taxonomy" id="4045"/>
    <lineage>
        <taxon>Eukaryota</taxon>
        <taxon>Viridiplantae</taxon>
        <taxon>Streptophyta</taxon>
        <taxon>Embryophyta</taxon>
        <taxon>Tracheophyta</taxon>
        <taxon>Spermatophyta</taxon>
        <taxon>Magnoliopsida</taxon>
        <taxon>eudicotyledons</taxon>
        <taxon>Gunneridae</taxon>
        <taxon>Pentapetalae</taxon>
        <taxon>asterids</taxon>
        <taxon>campanulids</taxon>
        <taxon>Apiales</taxon>
        <taxon>Apiaceae</taxon>
        <taxon>Apioideae</taxon>
        <taxon>apioid superclade</taxon>
        <taxon>Apieae</taxon>
        <taxon>Apium</taxon>
    </lineage>
</organism>
<feature type="signal peptide" evidence="2">
    <location>
        <begin position="1"/>
        <end position="28"/>
    </location>
</feature>
<dbReference type="PANTHER" id="PTHR33659">
    <property type="entry name" value="PROTEIN, PUTATIVE-RELATED-RELATED"/>
    <property type="match status" value="1"/>
</dbReference>
<keyword evidence="1" id="KW-0472">Membrane</keyword>
<feature type="chain" id="PRO_5026797806" evidence="2">
    <location>
        <begin position="29"/>
        <end position="66"/>
    </location>
</feature>
<comment type="caution">
    <text evidence="3">The sequence shown here is derived from an EMBL/GenBank/DDBJ whole genome shotgun (WGS) entry which is preliminary data.</text>
</comment>
<keyword evidence="1" id="KW-1133">Transmembrane helix</keyword>
<dbReference type="AlphaFoldDB" id="A0A6L5BCM6"/>
<evidence type="ECO:0000313" key="4">
    <source>
        <dbReference type="Proteomes" id="UP000593563"/>
    </source>
</evidence>
<name>A0A6L5BCM6_APIGR</name>